<evidence type="ECO:0000313" key="2">
    <source>
        <dbReference type="Proteomes" id="UP000185860"/>
    </source>
</evidence>
<dbReference type="OrthoDB" id="580965at2"/>
<gene>
    <name evidence="1" type="ORF">NIES2119_02760</name>
</gene>
<dbReference type="EMBL" id="MRCE01000002">
    <property type="protein sequence ID" value="OKH40550.1"/>
    <property type="molecule type" value="Genomic_DNA"/>
</dbReference>
<sequence length="430" mass="50573">MELLKSNNQQMKSNNEQIIYDHLINCVQNEQPSQIIERFHQLFIDGIGYPERDIEAALYKIIVNLESQQEFNYIISRCCYILINRWQMQQKNSNAIAELIELFEHSSSRFKGIANRSHLVQRLQELISNFTQSEEYKVLRRLVPAFAPRISTVNQEAKYPLGQLISRYPFLYDHCLLEGETSCLQKQTVQEIQEQRQKQFEVNLSQYTLYLLRQLKTAKRIDSEIGDKIIKPVKNPTLLTDEKLYLALQEFVGNVKDSYTYRDLAQDFLSQASQNKNYRGFKSYLYEYLIDSVDPKYGRHQFNNRLHQHLKNLFSEKDSQKLNEVLIMQTCSELFNFLVESPTHPNYYFFLDLVANLGPRRTIGILLKIALLSNKVKPLLERRFSILFSYYESQTVEDLRWLVQSLENLNVALVTNFGAVDVSFIKNQIV</sequence>
<organism evidence="1 2">
    <name type="scientific">[Phormidium ambiguum] IAM M-71</name>
    <dbReference type="NCBI Taxonomy" id="454136"/>
    <lineage>
        <taxon>Bacteria</taxon>
        <taxon>Bacillati</taxon>
        <taxon>Cyanobacteriota</taxon>
        <taxon>Cyanophyceae</taxon>
        <taxon>Oscillatoriophycideae</taxon>
        <taxon>Aerosakkonematales</taxon>
        <taxon>Aerosakkonemataceae</taxon>
        <taxon>Floridanema</taxon>
    </lineage>
</organism>
<accession>A0A1U7ISS5</accession>
<reference evidence="1 2" key="1">
    <citation type="submission" date="2016-11" db="EMBL/GenBank/DDBJ databases">
        <title>Draft Genome Sequences of Nine Cyanobacterial Strains from Diverse Habitats.</title>
        <authorList>
            <person name="Zhu T."/>
            <person name="Hou S."/>
            <person name="Lu X."/>
            <person name="Hess W.R."/>
        </authorList>
    </citation>
    <scope>NUCLEOTIDE SEQUENCE [LARGE SCALE GENOMIC DNA]</scope>
    <source>
        <strain evidence="1 2">IAM M-71</strain>
    </source>
</reference>
<name>A0A1U7ISS5_9CYAN</name>
<evidence type="ECO:0000313" key="1">
    <source>
        <dbReference type="EMBL" id="OKH40550.1"/>
    </source>
</evidence>
<dbReference type="STRING" id="454136.NIES2119_02760"/>
<dbReference type="Proteomes" id="UP000185860">
    <property type="component" value="Unassembled WGS sequence"/>
</dbReference>
<protein>
    <submittedName>
        <fullName evidence="1">Uncharacterized protein</fullName>
    </submittedName>
</protein>
<comment type="caution">
    <text evidence="1">The sequence shown here is derived from an EMBL/GenBank/DDBJ whole genome shotgun (WGS) entry which is preliminary data.</text>
</comment>
<dbReference type="AlphaFoldDB" id="A0A1U7ISS5"/>
<proteinExistence type="predicted"/>